<name>A0ABV7L866_9PROT</name>
<proteinExistence type="predicted"/>
<keyword evidence="2" id="KW-1185">Reference proteome</keyword>
<reference evidence="2" key="1">
    <citation type="journal article" date="2019" name="Int. J. Syst. Evol. Microbiol.">
        <title>The Global Catalogue of Microorganisms (GCM) 10K type strain sequencing project: providing services to taxonomists for standard genome sequencing and annotation.</title>
        <authorList>
            <consortium name="The Broad Institute Genomics Platform"/>
            <consortium name="The Broad Institute Genome Sequencing Center for Infectious Disease"/>
            <person name="Wu L."/>
            <person name="Ma J."/>
        </authorList>
    </citation>
    <scope>NUCLEOTIDE SEQUENCE [LARGE SCALE GENOMIC DNA]</scope>
    <source>
        <strain evidence="2">KCTC 42964</strain>
    </source>
</reference>
<evidence type="ECO:0000313" key="1">
    <source>
        <dbReference type="EMBL" id="MFC3230830.1"/>
    </source>
</evidence>
<evidence type="ECO:0008006" key="3">
    <source>
        <dbReference type="Google" id="ProtNLM"/>
    </source>
</evidence>
<evidence type="ECO:0000313" key="2">
    <source>
        <dbReference type="Proteomes" id="UP001595528"/>
    </source>
</evidence>
<protein>
    <recommendedName>
        <fullName evidence="3">Response regulatory domain-containing protein</fullName>
    </recommendedName>
</protein>
<sequence>MIAGPSATILVVAADPRIGAAAAGFLEPAGHPVRSIGPADDPAAILPAGAAAVLLVDWSLTGAGGLHLGTGLRRAMPSAWIVALVPVDSRQAEPAGWDAVATLPLARDSLVRALEGRLPRNGTSPAAM</sequence>
<accession>A0ABV7L866</accession>
<dbReference type="Proteomes" id="UP001595528">
    <property type="component" value="Unassembled WGS sequence"/>
</dbReference>
<dbReference type="SUPFAM" id="SSF52172">
    <property type="entry name" value="CheY-like"/>
    <property type="match status" value="1"/>
</dbReference>
<organism evidence="1 2">
    <name type="scientific">Marinibaculum pumilum</name>
    <dbReference type="NCBI Taxonomy" id="1766165"/>
    <lineage>
        <taxon>Bacteria</taxon>
        <taxon>Pseudomonadati</taxon>
        <taxon>Pseudomonadota</taxon>
        <taxon>Alphaproteobacteria</taxon>
        <taxon>Rhodospirillales</taxon>
        <taxon>Rhodospirillaceae</taxon>
        <taxon>Marinibaculum</taxon>
    </lineage>
</organism>
<comment type="caution">
    <text evidence="1">The sequence shown here is derived from an EMBL/GenBank/DDBJ whole genome shotgun (WGS) entry which is preliminary data.</text>
</comment>
<dbReference type="RefSeq" id="WP_379906286.1">
    <property type="nucleotide sequence ID" value="NZ_JBHRTR010000049.1"/>
</dbReference>
<dbReference type="EMBL" id="JBHRTR010000049">
    <property type="protein sequence ID" value="MFC3230830.1"/>
    <property type="molecule type" value="Genomic_DNA"/>
</dbReference>
<dbReference type="Gene3D" id="3.40.50.2300">
    <property type="match status" value="1"/>
</dbReference>
<dbReference type="InterPro" id="IPR011006">
    <property type="entry name" value="CheY-like_superfamily"/>
</dbReference>
<gene>
    <name evidence="1" type="ORF">ACFOGJ_26535</name>
</gene>